<organism evidence="1 2">
    <name type="scientific">Amycolatopsis rubida</name>
    <dbReference type="NCBI Taxonomy" id="112413"/>
    <lineage>
        <taxon>Bacteria</taxon>
        <taxon>Bacillati</taxon>
        <taxon>Actinomycetota</taxon>
        <taxon>Actinomycetes</taxon>
        <taxon>Pseudonocardiales</taxon>
        <taxon>Pseudonocardiaceae</taxon>
        <taxon>Amycolatopsis</taxon>
    </lineage>
</organism>
<reference evidence="2" key="1">
    <citation type="submission" date="2016-10" db="EMBL/GenBank/DDBJ databases">
        <authorList>
            <person name="Varghese N."/>
            <person name="Submissions S."/>
        </authorList>
    </citation>
    <scope>NUCLEOTIDE SEQUENCE [LARGE SCALE GENOMIC DNA]</scope>
    <source>
        <strain evidence="2">DSM 44637</strain>
    </source>
</reference>
<gene>
    <name evidence="1" type="ORF">SAMN05421854_11019</name>
</gene>
<name>A0A1I5X3V1_9PSEU</name>
<sequence>MAILGHRNAQMSVRYSHISDPVLKEQYERVIANGGRIAGPAAEALLNNKLGQGTVDWLKSNFFKTELELGHCLRLPAEGPCECDLYLRCSKFFTTSEYAPRLRSRLTRERQLTQDAVERNWPREIERHEAITRRIQELLAEFGEPCEDLNEVSE</sequence>
<proteinExistence type="predicted"/>
<accession>A0A1I5X3V1</accession>
<dbReference type="Proteomes" id="UP000199137">
    <property type="component" value="Unassembled WGS sequence"/>
</dbReference>
<protein>
    <recommendedName>
        <fullName evidence="3">Phage integrase family protein</fullName>
    </recommendedName>
</protein>
<dbReference type="STRING" id="112413.SAMN05421854_11019"/>
<dbReference type="AlphaFoldDB" id="A0A1I5X3V1"/>
<evidence type="ECO:0000313" key="2">
    <source>
        <dbReference type="Proteomes" id="UP000199137"/>
    </source>
</evidence>
<dbReference type="EMBL" id="FOWC01000010">
    <property type="protein sequence ID" value="SFQ26618.1"/>
    <property type="molecule type" value="Genomic_DNA"/>
</dbReference>
<evidence type="ECO:0000313" key="1">
    <source>
        <dbReference type="EMBL" id="SFQ26618.1"/>
    </source>
</evidence>
<evidence type="ECO:0008006" key="3">
    <source>
        <dbReference type="Google" id="ProtNLM"/>
    </source>
</evidence>